<dbReference type="InterPro" id="IPR006813">
    <property type="entry name" value="Glyco_trans_17"/>
</dbReference>
<dbReference type="OrthoDB" id="430664at2759"/>
<dbReference type="PANTHER" id="PTHR12224">
    <property type="entry name" value="BETA-1,4-MANNOSYL-GLYCOPROTEIN BETA-1,4-N-ACETYLGLUCOSAMINYL-TRANSFERASE"/>
    <property type="match status" value="1"/>
</dbReference>
<evidence type="ECO:0000313" key="2">
    <source>
        <dbReference type="Proteomes" id="UP000654075"/>
    </source>
</evidence>
<dbReference type="GO" id="GO:0016020">
    <property type="term" value="C:membrane"/>
    <property type="evidence" value="ECO:0007669"/>
    <property type="project" value="InterPro"/>
</dbReference>
<dbReference type="GO" id="GO:0003830">
    <property type="term" value="F:beta-1,4-mannosylglycoprotein 4-beta-N-acetylglucosaminyltransferase activity"/>
    <property type="evidence" value="ECO:0007669"/>
    <property type="project" value="InterPro"/>
</dbReference>
<evidence type="ECO:0000313" key="1">
    <source>
        <dbReference type="EMBL" id="CAE8598834.1"/>
    </source>
</evidence>
<keyword evidence="2" id="KW-1185">Reference proteome</keyword>
<protein>
    <submittedName>
        <fullName evidence="1">Uncharacterized protein</fullName>
    </submittedName>
</protein>
<accession>A0A813EE72</accession>
<dbReference type="Proteomes" id="UP000654075">
    <property type="component" value="Unassembled WGS sequence"/>
</dbReference>
<gene>
    <name evidence="1" type="ORF">PGLA1383_LOCUS17233</name>
</gene>
<comment type="caution">
    <text evidence="1">The sequence shown here is derived from an EMBL/GenBank/DDBJ whole genome shotgun (WGS) entry which is preliminary data.</text>
</comment>
<dbReference type="AlphaFoldDB" id="A0A813EE72"/>
<dbReference type="OMA" id="SARCIRH"/>
<dbReference type="EMBL" id="CAJNNV010010613">
    <property type="protein sequence ID" value="CAE8598834.1"/>
    <property type="molecule type" value="Genomic_DNA"/>
</dbReference>
<sequence>MMRAQWTSPMKRACLLLFGCMMVGVLNQLFIFTIHYPLDQPVPFFISRDASGTDANESASASTSLHYPRDQPVPFFSSRDASGTVANASAPASMSPVVVRDCELEGLVGLLNTFDDWDGVGNLSSPALKAFFEHLAPWVVAEPSSRTRNPEEIEALRPPRPTIDCNASRYRGVFTGRRLPSPRPVVDLVPFGFDLAMLELRLLETADAVDLFVVSESEASEKPGHEKPLFFDMAKDQPRFARFRPKILHVIRRANTSGVAKLKGMWALETSTRGWPTACLSALVFEDMAHDCYAHSLGGQGDEGQHARRLLEENLGLCGWSESGGGPRRAVGSWGVPEALATIIKNRNEALLFQNDEDELMTREVALHLKHCELKKPHTPVYAPTTLFKINMQHLQPTNHVKCLGGSDLQRAPDYGKYLWKNNNIARLVTVACNRTEAMYPVEIDGTNFLRRHNPCTGPGASDHLGFGSGIHLSSTADPVQTWLKGFSVLEANMGGDFPAYLLQAAKNTSVTPSHLIRWLSAKSCRYMRATNVVHISQVSAGFQEFSRSSMPWALKAAPERFCFHNPVPPAIWSNQLSIASLAHKDFKEKCTF</sequence>
<reference evidence="1" key="1">
    <citation type="submission" date="2021-02" db="EMBL/GenBank/DDBJ databases">
        <authorList>
            <person name="Dougan E. K."/>
            <person name="Rhodes N."/>
            <person name="Thang M."/>
            <person name="Chan C."/>
        </authorList>
    </citation>
    <scope>NUCLEOTIDE SEQUENCE</scope>
</reference>
<dbReference type="GO" id="GO:0006044">
    <property type="term" value="P:N-acetylglucosamine metabolic process"/>
    <property type="evidence" value="ECO:0007669"/>
    <property type="project" value="TreeGrafter"/>
</dbReference>
<organism evidence="1 2">
    <name type="scientific">Polarella glacialis</name>
    <name type="common">Dinoflagellate</name>
    <dbReference type="NCBI Taxonomy" id="89957"/>
    <lineage>
        <taxon>Eukaryota</taxon>
        <taxon>Sar</taxon>
        <taxon>Alveolata</taxon>
        <taxon>Dinophyceae</taxon>
        <taxon>Suessiales</taxon>
        <taxon>Suessiaceae</taxon>
        <taxon>Polarella</taxon>
    </lineage>
</organism>
<dbReference type="Pfam" id="PF04724">
    <property type="entry name" value="Glyco_transf_17"/>
    <property type="match status" value="1"/>
</dbReference>
<dbReference type="PANTHER" id="PTHR12224:SF0">
    <property type="entry name" value="BETA-1,4-MANNOSYL-GLYCOPROTEIN 4-BETA-N-ACETYLGLUCOSAMINYLTRANSFERASE"/>
    <property type="match status" value="1"/>
</dbReference>
<name>A0A813EE72_POLGL</name>
<proteinExistence type="predicted"/>